<keyword evidence="9" id="KW-0645">Protease</keyword>
<gene>
    <name evidence="9" type="ORF">NTJ_00772</name>
</gene>
<dbReference type="SUPFAM" id="SSF53092">
    <property type="entry name" value="Creatinase/prolidase N-terminal domain"/>
    <property type="match status" value="1"/>
</dbReference>
<dbReference type="InterPro" id="IPR036005">
    <property type="entry name" value="Creatinase/aminopeptidase-like"/>
</dbReference>
<evidence type="ECO:0000256" key="4">
    <source>
        <dbReference type="SAM" id="MobiDB-lite"/>
    </source>
</evidence>
<organism evidence="9 10">
    <name type="scientific">Nesidiocoris tenuis</name>
    <dbReference type="NCBI Taxonomy" id="355587"/>
    <lineage>
        <taxon>Eukaryota</taxon>
        <taxon>Metazoa</taxon>
        <taxon>Ecdysozoa</taxon>
        <taxon>Arthropoda</taxon>
        <taxon>Hexapoda</taxon>
        <taxon>Insecta</taxon>
        <taxon>Pterygota</taxon>
        <taxon>Neoptera</taxon>
        <taxon>Paraneoptera</taxon>
        <taxon>Hemiptera</taxon>
        <taxon>Heteroptera</taxon>
        <taxon>Panheteroptera</taxon>
        <taxon>Cimicomorpha</taxon>
        <taxon>Miridae</taxon>
        <taxon>Dicyphina</taxon>
        <taxon>Nesidiocoris</taxon>
    </lineage>
</organism>
<proteinExistence type="inferred from homology"/>
<dbReference type="InterPro" id="IPR050422">
    <property type="entry name" value="X-Pro_aminopeptidase_P"/>
</dbReference>
<dbReference type="InterPro" id="IPR032416">
    <property type="entry name" value="Peptidase_M24_C"/>
</dbReference>
<reference evidence="9 10" key="1">
    <citation type="submission" date="2023-09" db="EMBL/GenBank/DDBJ databases">
        <title>Nesidiocoris tenuis whole genome shotgun sequence.</title>
        <authorList>
            <person name="Shibata T."/>
            <person name="Shimoda M."/>
            <person name="Kobayashi T."/>
            <person name="Uehara T."/>
        </authorList>
    </citation>
    <scope>NUCLEOTIDE SEQUENCE [LARGE SCALE GENOMIC DNA]</scope>
    <source>
        <strain evidence="9 10">Japan</strain>
    </source>
</reference>
<feature type="domain" description="Peptidase M24 C-terminal" evidence="8">
    <location>
        <begin position="591"/>
        <end position="652"/>
    </location>
</feature>
<dbReference type="InterPro" id="IPR000994">
    <property type="entry name" value="Pept_M24"/>
</dbReference>
<dbReference type="Pfam" id="PF16188">
    <property type="entry name" value="Peptidase_M24_C"/>
    <property type="match status" value="1"/>
</dbReference>
<feature type="region of interest" description="Disordered" evidence="4">
    <location>
        <begin position="22"/>
        <end position="44"/>
    </location>
</feature>
<evidence type="ECO:0000256" key="1">
    <source>
        <dbReference type="ARBA" id="ARBA00008766"/>
    </source>
</evidence>
<evidence type="ECO:0000256" key="5">
    <source>
        <dbReference type="SAM" id="SignalP"/>
    </source>
</evidence>
<dbReference type="Gene3D" id="3.90.230.10">
    <property type="entry name" value="Creatinase/methionine aminopeptidase superfamily"/>
    <property type="match status" value="1"/>
</dbReference>
<comment type="similarity">
    <text evidence="1">Belongs to the peptidase M24B family.</text>
</comment>
<dbReference type="InterPro" id="IPR033740">
    <property type="entry name" value="Pept_M24B"/>
</dbReference>
<protein>
    <submittedName>
        <fullName evidence="9">Xaa-Pro aminopeptidase</fullName>
    </submittedName>
</protein>
<keyword evidence="3" id="KW-0378">Hydrolase</keyword>
<dbReference type="Gene3D" id="3.40.350.10">
    <property type="entry name" value="Creatinase/prolidase N-terminal domain"/>
    <property type="match status" value="2"/>
</dbReference>
<keyword evidence="10" id="KW-1185">Reference proteome</keyword>
<dbReference type="Proteomes" id="UP001307889">
    <property type="component" value="Chromosome 1"/>
</dbReference>
<name>A0ABN7A6U6_9HEMI</name>
<dbReference type="PANTHER" id="PTHR43763:SF6">
    <property type="entry name" value="XAA-PRO AMINOPEPTIDASE 1"/>
    <property type="match status" value="1"/>
</dbReference>
<evidence type="ECO:0000313" key="9">
    <source>
        <dbReference type="EMBL" id="BES87966.1"/>
    </source>
</evidence>
<evidence type="ECO:0000256" key="2">
    <source>
        <dbReference type="ARBA" id="ARBA00022723"/>
    </source>
</evidence>
<keyword evidence="2" id="KW-0479">Metal-binding</keyword>
<dbReference type="SUPFAM" id="SSF55920">
    <property type="entry name" value="Creatinase/aminopeptidase"/>
    <property type="match status" value="1"/>
</dbReference>
<evidence type="ECO:0000313" key="10">
    <source>
        <dbReference type="Proteomes" id="UP001307889"/>
    </source>
</evidence>
<dbReference type="GO" id="GO:0004177">
    <property type="term" value="F:aminopeptidase activity"/>
    <property type="evidence" value="ECO:0007669"/>
    <property type="project" value="UniProtKB-KW"/>
</dbReference>
<dbReference type="Pfam" id="PF00557">
    <property type="entry name" value="Peptidase_M24"/>
    <property type="match status" value="1"/>
</dbReference>
<dbReference type="Pfam" id="PF01321">
    <property type="entry name" value="Creatinase_N"/>
    <property type="match status" value="1"/>
</dbReference>
<dbReference type="CDD" id="cd01085">
    <property type="entry name" value="APP"/>
    <property type="match status" value="1"/>
</dbReference>
<evidence type="ECO:0000259" key="7">
    <source>
        <dbReference type="Pfam" id="PF01321"/>
    </source>
</evidence>
<dbReference type="Pfam" id="PF16189">
    <property type="entry name" value="Creatinase_N_2"/>
    <property type="match status" value="1"/>
</dbReference>
<feature type="domain" description="Creatinase N-terminal" evidence="7">
    <location>
        <begin position="57"/>
        <end position="184"/>
    </location>
</feature>
<dbReference type="InterPro" id="IPR029149">
    <property type="entry name" value="Creatin/AminoP/Spt16_N"/>
</dbReference>
<dbReference type="PANTHER" id="PTHR43763">
    <property type="entry name" value="XAA-PRO AMINOPEPTIDASE 1"/>
    <property type="match status" value="1"/>
</dbReference>
<keyword evidence="5" id="KW-0732">Signal</keyword>
<feature type="chain" id="PRO_5046569433" evidence="5">
    <location>
        <begin position="19"/>
        <end position="685"/>
    </location>
</feature>
<keyword evidence="9" id="KW-0031">Aminopeptidase</keyword>
<dbReference type="InterPro" id="IPR000587">
    <property type="entry name" value="Creatinase_N"/>
</dbReference>
<evidence type="ECO:0000256" key="3">
    <source>
        <dbReference type="ARBA" id="ARBA00022801"/>
    </source>
</evidence>
<evidence type="ECO:0000259" key="8">
    <source>
        <dbReference type="Pfam" id="PF16188"/>
    </source>
</evidence>
<sequence length="685" mass="77603">MKFFYIFMCLVCAGQSRTGISSSKLSGYPRTACPPSESTPQPPLRVDASDLLARFRQEMARNTARAEKFDAYLLPGSDAHQSPTLAERDKRIKFLTGFSGSKAMAIVTQDKAAIWVDPYDAMQADEEISCVWTIYTDSKNDISIPQWVQMNLRARSRIGVDATLISQSQWEILSRRMTLVPVRNNLVDLVWAGRPQYPDYDIAISPYERRGDTWTSKIARVRETLRNESCDMIIVTALDEISWVLNIRGRESEYFPVVRAYLVITDKVIYLYTNASRFSYNVNGTLKIDSCYNANCVRLVPYENVWGDLRTMSAQIWKKVWFPGEAPFIPGGSRAIHDVIQSDKIIKVSPIAMMKAAKSVNERQGMDEAHLKDAVAFCDFMAYFENKMKAGDEWDEFTVAATLDEFRRQQASSEGISFKTIVAFGAHSASPHHDTNNITSIKINSSSILLIDSGGQYLDGTTDLTRTFHLGKPTDEQINVYTRVLMGLIDLASASFPETMTLQEADVLARRPLWDAGLNYDHATGHGIGVHLSVEEGPLMISQEDHPKHRFKESYYVTDGPGYYEEGQYGIRIENVLEVISNYKNESGERMLQFRSATLVPFEPKLIDRKLLSPKQITWLNDYNTRIREEVGAELKRQTKMKGFHWMMEKAQVIPDARCSASYAHSHILTLVSTIAIYFILSSEN</sequence>
<feature type="signal peptide" evidence="5">
    <location>
        <begin position="1"/>
        <end position="18"/>
    </location>
</feature>
<evidence type="ECO:0000259" key="6">
    <source>
        <dbReference type="Pfam" id="PF00557"/>
    </source>
</evidence>
<feature type="domain" description="Peptidase M24" evidence="6">
    <location>
        <begin position="365"/>
        <end position="579"/>
    </location>
</feature>
<accession>A0ABN7A6U6</accession>
<dbReference type="EMBL" id="AP028909">
    <property type="protein sequence ID" value="BES87966.1"/>
    <property type="molecule type" value="Genomic_DNA"/>
</dbReference>